<name>A0A8H9GS83_9DEIO</name>
<evidence type="ECO:0000313" key="1">
    <source>
        <dbReference type="EMBL" id="GGM48798.1"/>
    </source>
</evidence>
<comment type="caution">
    <text evidence="1">The sequence shown here is derived from an EMBL/GenBank/DDBJ whole genome shotgun (WGS) entry which is preliminary data.</text>
</comment>
<reference evidence="2" key="1">
    <citation type="journal article" date="2019" name="Int. J. Syst. Evol. Microbiol.">
        <title>The Global Catalogue of Microorganisms (GCM) 10K type strain sequencing project: providing services to taxonomists for standard genome sequencing and annotation.</title>
        <authorList>
            <consortium name="The Broad Institute Genomics Platform"/>
            <consortium name="The Broad Institute Genome Sequencing Center for Infectious Disease"/>
            <person name="Wu L."/>
            <person name="Ma J."/>
        </authorList>
    </citation>
    <scope>NUCLEOTIDE SEQUENCE [LARGE SCALE GENOMIC DNA]</scope>
    <source>
        <strain evidence="2">JCM 31047</strain>
    </source>
</reference>
<dbReference type="RefSeq" id="WP_110828042.1">
    <property type="nucleotide sequence ID" value="NZ_BMQG01000008.1"/>
</dbReference>
<sequence length="65" mass="7056">MDDLARHLAQTARNLKLADQVPAEAEPEALMALARTVLEELVARGLLPDPAPEVGCWSAARSRLH</sequence>
<dbReference type="AlphaFoldDB" id="A0A8H9GS83"/>
<dbReference type="Proteomes" id="UP000600547">
    <property type="component" value="Unassembled WGS sequence"/>
</dbReference>
<dbReference type="EMBL" id="BMQG01000008">
    <property type="protein sequence ID" value="GGM48798.1"/>
    <property type="molecule type" value="Genomic_DNA"/>
</dbReference>
<accession>A0A8H9GS83</accession>
<protein>
    <submittedName>
        <fullName evidence="1">Uncharacterized protein</fullName>
    </submittedName>
</protein>
<organism evidence="1 2">
    <name type="scientific">Deinococcus arenae</name>
    <dbReference type="NCBI Taxonomy" id="1452751"/>
    <lineage>
        <taxon>Bacteria</taxon>
        <taxon>Thermotogati</taxon>
        <taxon>Deinococcota</taxon>
        <taxon>Deinococci</taxon>
        <taxon>Deinococcales</taxon>
        <taxon>Deinococcaceae</taxon>
        <taxon>Deinococcus</taxon>
    </lineage>
</organism>
<evidence type="ECO:0000313" key="2">
    <source>
        <dbReference type="Proteomes" id="UP000600547"/>
    </source>
</evidence>
<keyword evidence="2" id="KW-1185">Reference proteome</keyword>
<gene>
    <name evidence="1" type="ORF">GCM10008956_26230</name>
</gene>
<proteinExistence type="predicted"/>